<name>A0A8T2XT80_POPDE</name>
<comment type="caution">
    <text evidence="2">The sequence shown here is derived from an EMBL/GenBank/DDBJ whole genome shotgun (WGS) entry which is preliminary data.</text>
</comment>
<sequence>MAIELVCPNLGEASMEEWRRLWNLKVPLKIRHFLWRARQNRLATRTRLQQKRVDAIDACIFCEAVGELKEL</sequence>
<keyword evidence="3" id="KW-1185">Reference proteome</keyword>
<feature type="domain" description="Reverse transcriptase zinc-binding" evidence="1">
    <location>
        <begin position="14"/>
        <end position="66"/>
    </location>
</feature>
<dbReference type="Pfam" id="PF13966">
    <property type="entry name" value="zf-RVT"/>
    <property type="match status" value="1"/>
</dbReference>
<dbReference type="EMBL" id="JACEGQ020000010">
    <property type="protein sequence ID" value="KAH8496438.1"/>
    <property type="molecule type" value="Genomic_DNA"/>
</dbReference>
<evidence type="ECO:0000259" key="1">
    <source>
        <dbReference type="Pfam" id="PF13966"/>
    </source>
</evidence>
<organism evidence="2 3">
    <name type="scientific">Populus deltoides</name>
    <name type="common">Eastern poplar</name>
    <name type="synonym">Eastern cottonwood</name>
    <dbReference type="NCBI Taxonomy" id="3696"/>
    <lineage>
        <taxon>Eukaryota</taxon>
        <taxon>Viridiplantae</taxon>
        <taxon>Streptophyta</taxon>
        <taxon>Embryophyta</taxon>
        <taxon>Tracheophyta</taxon>
        <taxon>Spermatophyta</taxon>
        <taxon>Magnoliopsida</taxon>
        <taxon>eudicotyledons</taxon>
        <taxon>Gunneridae</taxon>
        <taxon>Pentapetalae</taxon>
        <taxon>rosids</taxon>
        <taxon>fabids</taxon>
        <taxon>Malpighiales</taxon>
        <taxon>Salicaceae</taxon>
        <taxon>Saliceae</taxon>
        <taxon>Populus</taxon>
    </lineage>
</organism>
<proteinExistence type="predicted"/>
<accession>A0A8T2XT80</accession>
<evidence type="ECO:0000313" key="3">
    <source>
        <dbReference type="Proteomes" id="UP000807159"/>
    </source>
</evidence>
<dbReference type="InterPro" id="IPR026960">
    <property type="entry name" value="RVT-Znf"/>
</dbReference>
<dbReference type="AlphaFoldDB" id="A0A8T2XT80"/>
<protein>
    <recommendedName>
        <fullName evidence="1">Reverse transcriptase zinc-binding domain-containing protein</fullName>
    </recommendedName>
</protein>
<feature type="non-terminal residue" evidence="2">
    <location>
        <position position="71"/>
    </location>
</feature>
<evidence type="ECO:0000313" key="2">
    <source>
        <dbReference type="EMBL" id="KAH8496438.1"/>
    </source>
</evidence>
<gene>
    <name evidence="2" type="ORF">H0E87_019269</name>
</gene>
<reference evidence="2" key="1">
    <citation type="journal article" date="2021" name="J. Hered.">
        <title>Genome Assembly of Salicaceae Populus deltoides (Eastern Cottonwood) I-69 Based on Nanopore Sequencing and Hi-C Technologies.</title>
        <authorList>
            <person name="Bai S."/>
            <person name="Wu H."/>
            <person name="Zhang J."/>
            <person name="Pan Z."/>
            <person name="Zhao W."/>
            <person name="Li Z."/>
            <person name="Tong C."/>
        </authorList>
    </citation>
    <scope>NUCLEOTIDE SEQUENCE</scope>
    <source>
        <tissue evidence="2">Leaf</tissue>
    </source>
</reference>
<dbReference type="Proteomes" id="UP000807159">
    <property type="component" value="Chromosome 10"/>
</dbReference>